<dbReference type="EMBL" id="VLKI01000019">
    <property type="protein sequence ID" value="TWH80874.1"/>
    <property type="molecule type" value="Genomic_DNA"/>
</dbReference>
<dbReference type="GeneID" id="65405707"/>
<organism evidence="1 2">
    <name type="scientific">Cytobacillus oceanisediminis</name>
    <dbReference type="NCBI Taxonomy" id="665099"/>
    <lineage>
        <taxon>Bacteria</taxon>
        <taxon>Bacillati</taxon>
        <taxon>Bacillota</taxon>
        <taxon>Bacilli</taxon>
        <taxon>Bacillales</taxon>
        <taxon>Bacillaceae</taxon>
        <taxon>Cytobacillus</taxon>
    </lineage>
</organism>
<comment type="caution">
    <text evidence="1">The sequence shown here is derived from an EMBL/GenBank/DDBJ whole genome shotgun (WGS) entry which is preliminary data.</text>
</comment>
<dbReference type="Proteomes" id="UP000318667">
    <property type="component" value="Unassembled WGS sequence"/>
</dbReference>
<dbReference type="RefSeq" id="WP_144545252.1">
    <property type="nucleotide sequence ID" value="NZ_CBCSDC010000021.1"/>
</dbReference>
<proteinExistence type="predicted"/>
<evidence type="ECO:0000313" key="1">
    <source>
        <dbReference type="EMBL" id="TWH80874.1"/>
    </source>
</evidence>
<dbReference type="AlphaFoldDB" id="A0A562JD41"/>
<keyword evidence="2" id="KW-1185">Reference proteome</keyword>
<gene>
    <name evidence="1" type="ORF">IQ19_04619</name>
</gene>
<name>A0A562JD41_9BACI</name>
<accession>A0A562JD41</accession>
<reference evidence="1 2" key="1">
    <citation type="journal article" date="2015" name="Stand. Genomic Sci.">
        <title>Genomic Encyclopedia of Bacterial and Archaeal Type Strains, Phase III: the genomes of soil and plant-associated and newly described type strains.</title>
        <authorList>
            <person name="Whitman W.B."/>
            <person name="Woyke T."/>
            <person name="Klenk H.P."/>
            <person name="Zhou Y."/>
            <person name="Lilburn T.G."/>
            <person name="Beck B.J."/>
            <person name="De Vos P."/>
            <person name="Vandamme P."/>
            <person name="Eisen J.A."/>
            <person name="Garrity G."/>
            <person name="Hugenholtz P."/>
            <person name="Kyrpides N.C."/>
        </authorList>
    </citation>
    <scope>NUCLEOTIDE SEQUENCE [LARGE SCALE GENOMIC DNA]</scope>
    <source>
        <strain evidence="1 2">CGMCC 1.10115</strain>
    </source>
</reference>
<sequence>MEKNSQFQAINAGKIASSLAGGYEVPIHGCHFRNSDFASIDAVYGVRTPIELYFTYRNCYKSAVQQLPVRRAYDLNLKAGMKKLRDFMK</sequence>
<protein>
    <submittedName>
        <fullName evidence="1">Uncharacterized protein</fullName>
    </submittedName>
</protein>
<evidence type="ECO:0000313" key="2">
    <source>
        <dbReference type="Proteomes" id="UP000318667"/>
    </source>
</evidence>